<gene>
    <name evidence="2" type="ORF">MarDSR_014</name>
</gene>
<dbReference type="EMBL" id="OR343189">
    <property type="protein sequence ID" value="WNL50053.1"/>
    <property type="molecule type" value="Genomic_DNA"/>
</dbReference>
<evidence type="ECO:0000256" key="1">
    <source>
        <dbReference type="SAM" id="Coils"/>
    </source>
</evidence>
<sequence length="150" mass="17616">MQVQSGYLKGAIKVLKEKYHLDDSEIYHQESPSVLRDGTKVLICEIFTSEDNQKVCLWIEKYVGENVLVNWFEYTQPTFSEFMEELDKQTENSLFLTLCSFKQSVNELRLENQKLLEENKRLREEIMELLYAPGGKGAEIAKRHFEELSQ</sequence>
<accession>A0AA96IXU7</accession>
<name>A0AA96IXU7_9VIRU</name>
<evidence type="ECO:0000313" key="2">
    <source>
        <dbReference type="EMBL" id="WNL50053.1"/>
    </source>
</evidence>
<reference evidence="2" key="1">
    <citation type="submission" date="2023-07" db="EMBL/GenBank/DDBJ databases">
        <authorList>
            <person name="Xia Y."/>
        </authorList>
    </citation>
    <scope>NUCLEOTIDE SEQUENCE</scope>
    <source>
        <strain evidence="2">E</strain>
    </source>
</reference>
<feature type="coiled-coil region" evidence="1">
    <location>
        <begin position="105"/>
        <end position="132"/>
    </location>
</feature>
<proteinExistence type="predicted"/>
<protein>
    <submittedName>
        <fullName evidence="2">Uncharacterized protein</fullName>
    </submittedName>
</protein>
<organism evidence="2">
    <name type="scientific">Marseillevirus sp</name>
    <dbReference type="NCBI Taxonomy" id="2809551"/>
    <lineage>
        <taxon>Viruses</taxon>
        <taxon>Varidnaviria</taxon>
        <taxon>Bamfordvirae</taxon>
        <taxon>Nucleocytoviricota</taxon>
        <taxon>Megaviricetes</taxon>
        <taxon>Pimascovirales</taxon>
        <taxon>Pimascovirales incertae sedis</taxon>
        <taxon>Marseilleviridae</taxon>
        <taxon>Marseillevirus</taxon>
    </lineage>
</organism>
<keyword evidence="1" id="KW-0175">Coiled coil</keyword>